<evidence type="ECO:0000259" key="1">
    <source>
        <dbReference type="Pfam" id="PF01738"/>
    </source>
</evidence>
<feature type="domain" description="Dienelactone hydrolase" evidence="1">
    <location>
        <begin position="29"/>
        <end position="248"/>
    </location>
</feature>
<protein>
    <submittedName>
        <fullName evidence="2">Dienelactone hydrolase</fullName>
    </submittedName>
</protein>
<evidence type="ECO:0000313" key="2">
    <source>
        <dbReference type="EMBL" id="KAG1898557.1"/>
    </source>
</evidence>
<keyword evidence="2" id="KW-0378">Hydrolase</keyword>
<dbReference type="SUPFAM" id="SSF53474">
    <property type="entry name" value="alpha/beta-Hydrolases"/>
    <property type="match status" value="1"/>
</dbReference>
<dbReference type="InterPro" id="IPR029058">
    <property type="entry name" value="AB_hydrolase_fold"/>
</dbReference>
<dbReference type="GeneID" id="64666177"/>
<dbReference type="Pfam" id="PF01738">
    <property type="entry name" value="DLH"/>
    <property type="match status" value="1"/>
</dbReference>
<dbReference type="EMBL" id="JABBWK010000038">
    <property type="protein sequence ID" value="KAG1898557.1"/>
    <property type="molecule type" value="Genomic_DNA"/>
</dbReference>
<accession>A0AAD4HJ89</accession>
<dbReference type="RefSeq" id="XP_041224133.1">
    <property type="nucleotide sequence ID" value="XM_041371879.1"/>
</dbReference>
<gene>
    <name evidence="2" type="ORF">F5891DRAFT_451405</name>
</gene>
<keyword evidence="3" id="KW-1185">Reference proteome</keyword>
<comment type="caution">
    <text evidence="2">The sequence shown here is derived from an EMBL/GenBank/DDBJ whole genome shotgun (WGS) entry which is preliminary data.</text>
</comment>
<dbReference type="Gene3D" id="3.40.50.1820">
    <property type="entry name" value="alpha/beta hydrolase"/>
    <property type="match status" value="1"/>
</dbReference>
<reference evidence="2" key="1">
    <citation type="journal article" date="2020" name="New Phytol.">
        <title>Comparative genomics reveals dynamic genome evolution in host specialist ectomycorrhizal fungi.</title>
        <authorList>
            <person name="Lofgren L.A."/>
            <person name="Nguyen N.H."/>
            <person name="Vilgalys R."/>
            <person name="Ruytinx J."/>
            <person name="Liao H.L."/>
            <person name="Branco S."/>
            <person name="Kuo A."/>
            <person name="LaButti K."/>
            <person name="Lipzen A."/>
            <person name="Andreopoulos W."/>
            <person name="Pangilinan J."/>
            <person name="Riley R."/>
            <person name="Hundley H."/>
            <person name="Na H."/>
            <person name="Barry K."/>
            <person name="Grigoriev I.V."/>
            <person name="Stajich J.E."/>
            <person name="Kennedy P.G."/>
        </authorList>
    </citation>
    <scope>NUCLEOTIDE SEQUENCE</scope>
    <source>
        <strain evidence="2">FC203</strain>
    </source>
</reference>
<dbReference type="InterPro" id="IPR002925">
    <property type="entry name" value="Dienelactn_hydro"/>
</dbReference>
<dbReference type="AlphaFoldDB" id="A0AAD4HJ89"/>
<dbReference type="PANTHER" id="PTHR17630">
    <property type="entry name" value="DIENELACTONE HYDROLASE"/>
    <property type="match status" value="1"/>
</dbReference>
<proteinExistence type="predicted"/>
<dbReference type="Proteomes" id="UP001195769">
    <property type="component" value="Unassembled WGS sequence"/>
</dbReference>
<name>A0AAD4HJ89_9AGAM</name>
<dbReference type="PANTHER" id="PTHR17630:SF44">
    <property type="entry name" value="PROTEIN AIM2"/>
    <property type="match status" value="1"/>
</dbReference>
<evidence type="ECO:0000313" key="3">
    <source>
        <dbReference type="Proteomes" id="UP001195769"/>
    </source>
</evidence>
<organism evidence="2 3">
    <name type="scientific">Suillus fuscotomentosus</name>
    <dbReference type="NCBI Taxonomy" id="1912939"/>
    <lineage>
        <taxon>Eukaryota</taxon>
        <taxon>Fungi</taxon>
        <taxon>Dikarya</taxon>
        <taxon>Basidiomycota</taxon>
        <taxon>Agaricomycotina</taxon>
        <taxon>Agaricomycetes</taxon>
        <taxon>Agaricomycetidae</taxon>
        <taxon>Boletales</taxon>
        <taxon>Suillineae</taxon>
        <taxon>Suillaceae</taxon>
        <taxon>Suillus</taxon>
    </lineage>
</organism>
<dbReference type="GO" id="GO:0016787">
    <property type="term" value="F:hydrolase activity"/>
    <property type="evidence" value="ECO:0007669"/>
    <property type="project" value="UniProtKB-KW"/>
</dbReference>
<sequence>MSFCKDCIQGVRHEGEPQGTLEIIDGVSCYVATPTVDYPKDKVILFLPDVFGIESNNAKLLADDFVINGFKVVAVDYFNGDGLPIDVMNSASFDVKAWFAKHGTEQTRPPLDKVIAVLKERGVTKFGATGYCFGGRYTFDLAFDNVIQCSVVSHPSLLKVPDDLEAYFTKSKAPLLINSCEVDEKFPAEAQTQADEIFGDGKFAPGYKREYFPGCTHGFAVRGDIKDPLIKAGKEGSFKAAVEFFREHL</sequence>